<dbReference type="FunCoup" id="D8LE03">
    <property type="interactions" value="260"/>
</dbReference>
<evidence type="ECO:0000256" key="3">
    <source>
        <dbReference type="PIRNR" id="PIRNR005067"/>
    </source>
</evidence>
<comment type="subcellular location">
    <subcellularLocation>
        <location evidence="1 3">Cytoplasm</location>
    </subcellularLocation>
</comment>
<dbReference type="EMBL" id="FN649728">
    <property type="protein sequence ID" value="CBN78520.1"/>
    <property type="molecule type" value="Genomic_DNA"/>
</dbReference>
<dbReference type="Proteomes" id="UP000002630">
    <property type="component" value="Linkage Group LG03"/>
</dbReference>
<evidence type="ECO:0000313" key="6">
    <source>
        <dbReference type="Proteomes" id="UP000002630"/>
    </source>
</evidence>
<dbReference type="NCBIfam" id="TIGR00451">
    <property type="entry name" value="unchar_dom_2"/>
    <property type="match status" value="1"/>
</dbReference>
<keyword evidence="6" id="KW-1185">Reference proteome</keyword>
<dbReference type="SUPFAM" id="SSF88697">
    <property type="entry name" value="PUA domain-like"/>
    <property type="match status" value="1"/>
</dbReference>
<name>D8LE03_ECTSI</name>
<sequence>MFKRFSKDDVSSSSQVKSSVQRGFRAKLLEQFPNSEPYLEDILPKKGNVTIAKCKDRVSLICCDGVPLFFQQRDGHIFPTLRILHKYPNMMPTMRVDKGAISFVMNGANIMCQGFTSKGGRIDTPLEAGAAVCILAEGKKVALAVGQTTMSTADIQSVNKGIGVDNLHYLGDGLFGTKELD</sequence>
<dbReference type="AlphaFoldDB" id="D8LE03"/>
<evidence type="ECO:0000256" key="1">
    <source>
        <dbReference type="ARBA" id="ARBA00004496"/>
    </source>
</evidence>
<dbReference type="InterPro" id="IPR002478">
    <property type="entry name" value="PUA"/>
</dbReference>
<dbReference type="InterPro" id="IPR048248">
    <property type="entry name" value="PUA_eIF2d-like"/>
</dbReference>
<reference evidence="5 6" key="1">
    <citation type="journal article" date="2010" name="Nature">
        <title>The Ectocarpus genome and the independent evolution of multicellularity in brown algae.</title>
        <authorList>
            <person name="Cock J.M."/>
            <person name="Sterck L."/>
            <person name="Rouze P."/>
            <person name="Scornet D."/>
            <person name="Allen A.E."/>
            <person name="Amoutzias G."/>
            <person name="Anthouard V."/>
            <person name="Artiguenave F."/>
            <person name="Aury J.M."/>
            <person name="Badger J.H."/>
            <person name="Beszteri B."/>
            <person name="Billiau K."/>
            <person name="Bonnet E."/>
            <person name="Bothwell J.H."/>
            <person name="Bowler C."/>
            <person name="Boyen C."/>
            <person name="Brownlee C."/>
            <person name="Carrano C.J."/>
            <person name="Charrier B."/>
            <person name="Cho G.Y."/>
            <person name="Coelho S.M."/>
            <person name="Collen J."/>
            <person name="Corre E."/>
            <person name="Da Silva C."/>
            <person name="Delage L."/>
            <person name="Delaroque N."/>
            <person name="Dittami S.M."/>
            <person name="Doulbeau S."/>
            <person name="Elias M."/>
            <person name="Farnham G."/>
            <person name="Gachon C.M."/>
            <person name="Gschloessl B."/>
            <person name="Heesch S."/>
            <person name="Jabbari K."/>
            <person name="Jubin C."/>
            <person name="Kawai H."/>
            <person name="Kimura K."/>
            <person name="Kloareg B."/>
            <person name="Kupper F.C."/>
            <person name="Lang D."/>
            <person name="Le Bail A."/>
            <person name="Leblanc C."/>
            <person name="Lerouge P."/>
            <person name="Lohr M."/>
            <person name="Lopez P.J."/>
            <person name="Martens C."/>
            <person name="Maumus F."/>
            <person name="Michel G."/>
            <person name="Miranda-Saavedra D."/>
            <person name="Morales J."/>
            <person name="Moreau H."/>
            <person name="Motomura T."/>
            <person name="Nagasato C."/>
            <person name="Napoli C.A."/>
            <person name="Nelson D.R."/>
            <person name="Nyvall-Collen P."/>
            <person name="Peters A.F."/>
            <person name="Pommier C."/>
            <person name="Potin P."/>
            <person name="Poulain J."/>
            <person name="Quesneville H."/>
            <person name="Read B."/>
            <person name="Rensing S.A."/>
            <person name="Ritter A."/>
            <person name="Rousvoal S."/>
            <person name="Samanta M."/>
            <person name="Samson G."/>
            <person name="Schroeder D.C."/>
            <person name="Segurens B."/>
            <person name="Strittmatter M."/>
            <person name="Tonon T."/>
            <person name="Tregear J.W."/>
            <person name="Valentin K."/>
            <person name="von Dassow P."/>
            <person name="Yamagishi T."/>
            <person name="Van de Peer Y."/>
            <person name="Wincker P."/>
        </authorList>
    </citation>
    <scope>NUCLEOTIDE SEQUENCE [LARGE SCALE GENOMIC DNA]</scope>
    <source>
        <strain evidence="6">Ec32 / CCAP1310/4</strain>
    </source>
</reference>
<dbReference type="OMA" id="GVENIHY"/>
<dbReference type="InterPro" id="IPR004521">
    <property type="entry name" value="Uncharacterised_CHP00451"/>
</dbReference>
<dbReference type="EMBL" id="FN647931">
    <property type="protein sequence ID" value="CBN78520.1"/>
    <property type="molecule type" value="Genomic_DNA"/>
</dbReference>
<dbReference type="PANTHER" id="PTHR22798">
    <property type="entry name" value="MCT-1 PROTEIN"/>
    <property type="match status" value="1"/>
</dbReference>
<gene>
    <name evidence="5" type="ORF">Esi_0129_0003</name>
</gene>
<dbReference type="Pfam" id="PF26292">
    <property type="entry name" value="PUA_elF2D"/>
    <property type="match status" value="1"/>
</dbReference>
<organism evidence="5 6">
    <name type="scientific">Ectocarpus siliculosus</name>
    <name type="common">Brown alga</name>
    <name type="synonym">Conferva siliculosa</name>
    <dbReference type="NCBI Taxonomy" id="2880"/>
    <lineage>
        <taxon>Eukaryota</taxon>
        <taxon>Sar</taxon>
        <taxon>Stramenopiles</taxon>
        <taxon>Ochrophyta</taxon>
        <taxon>PX clade</taxon>
        <taxon>Phaeophyceae</taxon>
        <taxon>Ectocarpales</taxon>
        <taxon>Ectocarpaceae</taxon>
        <taxon>Ectocarpus</taxon>
    </lineage>
</organism>
<evidence type="ECO:0000259" key="4">
    <source>
        <dbReference type="SMART" id="SM00359"/>
    </source>
</evidence>
<dbReference type="PROSITE" id="PS50890">
    <property type="entry name" value="PUA"/>
    <property type="match status" value="1"/>
</dbReference>
<feature type="domain" description="PUA" evidence="4">
    <location>
        <begin position="92"/>
        <end position="171"/>
    </location>
</feature>
<dbReference type="SMART" id="SM00359">
    <property type="entry name" value="PUA"/>
    <property type="match status" value="1"/>
</dbReference>
<evidence type="ECO:0000256" key="2">
    <source>
        <dbReference type="ARBA" id="ARBA00022490"/>
    </source>
</evidence>
<dbReference type="CDD" id="cd21155">
    <property type="entry name" value="PUA_MCTS-1-like"/>
    <property type="match status" value="1"/>
</dbReference>
<dbReference type="CDD" id="cd11609">
    <property type="entry name" value="MCT1_N"/>
    <property type="match status" value="1"/>
</dbReference>
<dbReference type="OrthoDB" id="10249667at2759"/>
<dbReference type="GO" id="GO:0005737">
    <property type="term" value="C:cytoplasm"/>
    <property type="evidence" value="ECO:0007669"/>
    <property type="project" value="UniProtKB-SubCell"/>
</dbReference>
<evidence type="ECO:0000313" key="5">
    <source>
        <dbReference type="EMBL" id="CBN78520.1"/>
    </source>
</evidence>
<dbReference type="Gene3D" id="3.10.400.20">
    <property type="match status" value="1"/>
</dbReference>
<accession>D8LE03</accession>
<dbReference type="InterPro" id="IPR016437">
    <property type="entry name" value="MCT-1/Tma20"/>
</dbReference>
<dbReference type="InParanoid" id="D8LE03"/>
<dbReference type="STRING" id="2880.D8LE03"/>
<dbReference type="FunFam" id="3.10.400.20:FF:000001">
    <property type="entry name" value="Malignant T-cell-amplified sequence 1"/>
    <property type="match status" value="1"/>
</dbReference>
<dbReference type="eggNOG" id="KOG2523">
    <property type="taxonomic scope" value="Eukaryota"/>
</dbReference>
<protein>
    <recommendedName>
        <fullName evidence="4">PUA domain-containing protein</fullName>
    </recommendedName>
</protein>
<dbReference type="Pfam" id="PF17832">
    <property type="entry name" value="Pre-PUA"/>
    <property type="match status" value="1"/>
</dbReference>
<dbReference type="InterPro" id="IPR015947">
    <property type="entry name" value="PUA-like_sf"/>
</dbReference>
<dbReference type="PANTHER" id="PTHR22798:SF0">
    <property type="entry name" value="MALIGNANT T-CELL-AMPLIFIED SEQUENCE 1"/>
    <property type="match status" value="1"/>
</dbReference>
<dbReference type="GO" id="GO:0003723">
    <property type="term" value="F:RNA binding"/>
    <property type="evidence" value="ECO:0007669"/>
    <property type="project" value="InterPro"/>
</dbReference>
<dbReference type="PIRSF" id="PIRSF005067">
    <property type="entry name" value="Tma_RNA-bind_prd"/>
    <property type="match status" value="1"/>
</dbReference>
<dbReference type="InterPro" id="IPR041366">
    <property type="entry name" value="Pre-PUA"/>
</dbReference>
<keyword evidence="2 3" id="KW-0963">Cytoplasm</keyword>
<proteinExistence type="predicted"/>
<dbReference type="GO" id="GO:0001731">
    <property type="term" value="P:formation of translation preinitiation complex"/>
    <property type="evidence" value="ECO:0007669"/>
    <property type="project" value="TreeGrafter"/>
</dbReference>